<evidence type="ECO:0000313" key="2">
    <source>
        <dbReference type="Proteomes" id="UP001576776"/>
    </source>
</evidence>
<reference evidence="1 2" key="1">
    <citation type="submission" date="2024-09" db="EMBL/GenBank/DDBJ databases">
        <title>Floridaenema gen nov. (Aerosakkonemataceae, Aerosakkonematales ord. nov., Cyanobacteria) from benthic tropical and subtropical fresh waters, with the description of four new species.</title>
        <authorList>
            <person name="Moretto J.A."/>
            <person name="Berthold D.E."/>
            <person name="Lefler F.W."/>
            <person name="Huang I.-S."/>
            <person name="Laughinghouse H. IV."/>
        </authorList>
    </citation>
    <scope>NUCLEOTIDE SEQUENCE [LARGE SCALE GENOMIC DNA]</scope>
    <source>
        <strain evidence="1 2">BLCC-F154</strain>
    </source>
</reference>
<organism evidence="1 2">
    <name type="scientific">Floridaenema fluviatile BLCC-F154</name>
    <dbReference type="NCBI Taxonomy" id="3153640"/>
    <lineage>
        <taxon>Bacteria</taxon>
        <taxon>Bacillati</taxon>
        <taxon>Cyanobacteriota</taxon>
        <taxon>Cyanophyceae</taxon>
        <taxon>Oscillatoriophycideae</taxon>
        <taxon>Aerosakkonematales</taxon>
        <taxon>Aerosakkonemataceae</taxon>
        <taxon>Floridanema</taxon>
        <taxon>Floridanema fluviatile</taxon>
    </lineage>
</organism>
<protein>
    <recommendedName>
        <fullName evidence="3">Glycosyltransferase family 1 protein</fullName>
    </recommendedName>
</protein>
<proteinExistence type="predicted"/>
<evidence type="ECO:0000313" key="1">
    <source>
        <dbReference type="EMBL" id="MFB2936853.1"/>
    </source>
</evidence>
<evidence type="ECO:0008006" key="3">
    <source>
        <dbReference type="Google" id="ProtNLM"/>
    </source>
</evidence>
<dbReference type="Proteomes" id="UP001576776">
    <property type="component" value="Unassembled WGS sequence"/>
</dbReference>
<comment type="caution">
    <text evidence="1">The sequence shown here is derived from an EMBL/GenBank/DDBJ whole genome shotgun (WGS) entry which is preliminary data.</text>
</comment>
<dbReference type="RefSeq" id="WP_413258348.1">
    <property type="nucleotide sequence ID" value="NZ_JBHFNS010000064.1"/>
</dbReference>
<gene>
    <name evidence="1" type="ORF">ACE1B6_16510</name>
</gene>
<keyword evidence="2" id="KW-1185">Reference proteome</keyword>
<name>A0ABV4YFH0_9CYAN</name>
<accession>A0ABV4YFH0</accession>
<dbReference type="EMBL" id="JBHFNS010000064">
    <property type="protein sequence ID" value="MFB2936853.1"/>
    <property type="molecule type" value="Genomic_DNA"/>
</dbReference>
<sequence length="347" mass="40421">MNAVELSRNMTNNLPPIYFYLPNCEKLTNNMLEDPEVYLPGVYQDGVYCWTLQTYLRLKADNFPCQLVGKMPTEGIVLAHRSSLTDNFQPGAKILLVCMLADKAPHPNAQIHVVLNREEEIFKHSGKIWQSAYMPHWRQPGLIPRDAARGDKFENVAYFGHERNLAPELKTAAWNEQIDELGLNFQIVNRDRWHDFSNVDVVLAVRSFDRQYHTSKPATKLYNTWHAGIPAILGCETAYQAERKSDLDYIEVSSLNEVLLALKRLRDEQNFRNAMVENGRIRSEETQPNKVVKKWRNFLIEKAVPVYEKWCNTTRWKQKILFKQQFFSLKMLNARINLQNQISCLFS</sequence>